<dbReference type="STRING" id="13333.W1PPW2"/>
<dbReference type="GO" id="GO:0003700">
    <property type="term" value="F:DNA-binding transcription factor activity"/>
    <property type="evidence" value="ECO:0000318"/>
    <property type="project" value="GO_Central"/>
</dbReference>
<feature type="region of interest" description="Disordered" evidence="10">
    <location>
        <begin position="281"/>
        <end position="305"/>
    </location>
</feature>
<dbReference type="PANTHER" id="PTHR10015">
    <property type="entry name" value="HEAT SHOCK TRANSCRIPTION FACTOR"/>
    <property type="match status" value="1"/>
</dbReference>
<dbReference type="PROSITE" id="PS00434">
    <property type="entry name" value="HSF_DOMAIN"/>
    <property type="match status" value="1"/>
</dbReference>
<dbReference type="SMART" id="SM00415">
    <property type="entry name" value="HSF"/>
    <property type="match status" value="1"/>
</dbReference>
<dbReference type="OrthoDB" id="60033at2759"/>
<evidence type="ECO:0000256" key="9">
    <source>
        <dbReference type="SAM" id="Coils"/>
    </source>
</evidence>
<keyword evidence="9" id="KW-0175">Coiled coil</keyword>
<dbReference type="eggNOG" id="KOG0627">
    <property type="taxonomic scope" value="Eukaryota"/>
</dbReference>
<evidence type="ECO:0000256" key="2">
    <source>
        <dbReference type="ARBA" id="ARBA00022553"/>
    </source>
</evidence>
<keyword evidence="4" id="KW-0346">Stress response</keyword>
<feature type="coiled-coil region" evidence="9">
    <location>
        <begin position="133"/>
        <end position="181"/>
    </location>
</feature>
<evidence type="ECO:0000259" key="11">
    <source>
        <dbReference type="PROSITE" id="PS00434"/>
    </source>
</evidence>
<dbReference type="HOGENOM" id="CLU_030308_0_0_1"/>
<dbReference type="GO" id="GO:0005634">
    <property type="term" value="C:nucleus"/>
    <property type="evidence" value="ECO:0000318"/>
    <property type="project" value="GO_Central"/>
</dbReference>
<dbReference type="SUPFAM" id="SSF46785">
    <property type="entry name" value="Winged helix' DNA-binding domain"/>
    <property type="match status" value="1"/>
</dbReference>
<evidence type="ECO:0000256" key="7">
    <source>
        <dbReference type="ARBA" id="ARBA00023242"/>
    </source>
</evidence>
<dbReference type="FunFam" id="1.10.10.10:FF:000057">
    <property type="entry name" value="Heat shock transcription factor 1"/>
    <property type="match status" value="1"/>
</dbReference>
<gene>
    <name evidence="12" type="ORF">AMTR_s00013p00262410</name>
</gene>
<keyword evidence="5" id="KW-0238">DNA-binding</keyword>
<dbReference type="PRINTS" id="PR00056">
    <property type="entry name" value="HSFDOMAIN"/>
</dbReference>
<dbReference type="Pfam" id="PF00447">
    <property type="entry name" value="HSF_DNA-bind"/>
    <property type="match status" value="1"/>
</dbReference>
<dbReference type="InterPro" id="IPR000232">
    <property type="entry name" value="HSF_DNA-bd"/>
</dbReference>
<feature type="region of interest" description="Disordered" evidence="10">
    <location>
        <begin position="458"/>
        <end position="502"/>
    </location>
</feature>
<feature type="compositionally biased region" description="Polar residues" evidence="10">
    <location>
        <begin position="379"/>
        <end position="390"/>
    </location>
</feature>
<evidence type="ECO:0000256" key="10">
    <source>
        <dbReference type="SAM" id="MobiDB-lite"/>
    </source>
</evidence>
<dbReference type="InterPro" id="IPR036388">
    <property type="entry name" value="WH-like_DNA-bd_sf"/>
</dbReference>
<evidence type="ECO:0000256" key="6">
    <source>
        <dbReference type="ARBA" id="ARBA00023163"/>
    </source>
</evidence>
<dbReference type="PANTHER" id="PTHR10015:SF304">
    <property type="entry name" value="HEAT STRESS TRANSCRIPTION FACTOR B-4B"/>
    <property type="match status" value="1"/>
</dbReference>
<evidence type="ECO:0000256" key="1">
    <source>
        <dbReference type="ARBA" id="ARBA00004123"/>
    </source>
</evidence>
<comment type="subcellular location">
    <subcellularLocation>
        <location evidence="1">Nucleus</location>
    </subcellularLocation>
</comment>
<dbReference type="KEGG" id="atr:18438272"/>
<evidence type="ECO:0000256" key="5">
    <source>
        <dbReference type="ARBA" id="ARBA00023125"/>
    </source>
</evidence>
<protein>
    <recommendedName>
        <fullName evidence="11">HSF-type DNA-binding domain-containing protein</fullName>
    </recommendedName>
</protein>
<keyword evidence="6" id="KW-0804">Transcription</keyword>
<keyword evidence="2" id="KW-0597">Phosphoprotein</keyword>
<sequence>MDGAQSSSKDNSGGSGGGPAPFLIKTYEMVDDSKTDDVVSWSSSTTSFVVWNPPEFARLLLPTYFKHNNFSSFIRQLNTYGFRKIDPERWEFANEDFVKDQKHMLKNIHRRKPIHSHSLPQQQGTSYFGDTERAALEEEIENLTGEKNAFLINLNKFIQQQDGTKALLEMLEQRVREMEQRQERMISFVHRAISNPSFVDQLVRHVQLNTQFPLMNKKRRLPKVDFLQEVVENNFVDNQIIHSASEINTLKPMLGFAQNVSKGFANKLKLELSPAASDNLLSGSGHSSYEDGDSPQVRTSREAPKEVGMRAKGFLFVSDGLELSDTGTSLGSEKVNTQFPCETVIPPEPHGVRQCSTSTEEGDGNISCHLNLTLSSSPLPVNRSDTSTRIAPSHVSQEKDASAEIRSSSREDHFKVLDRSPAGNNKMPSSRELANKVQAPQATVGRVNDVFWEQFLTERPGSSDAEEASSSFRGHLSEERDDRTSAFSKSWNSKQNMEQLTL</sequence>
<feature type="compositionally biased region" description="Polar residues" evidence="10">
    <location>
        <begin position="485"/>
        <end position="502"/>
    </location>
</feature>
<proteinExistence type="inferred from homology"/>
<feature type="compositionally biased region" description="Basic and acidic residues" evidence="10">
    <location>
        <begin position="475"/>
        <end position="484"/>
    </location>
</feature>
<feature type="domain" description="HSF-type DNA-binding" evidence="11">
    <location>
        <begin position="61"/>
        <end position="85"/>
    </location>
</feature>
<dbReference type="InterPro" id="IPR036390">
    <property type="entry name" value="WH_DNA-bd_sf"/>
</dbReference>
<reference evidence="13" key="1">
    <citation type="journal article" date="2013" name="Science">
        <title>The Amborella genome and the evolution of flowering plants.</title>
        <authorList>
            <consortium name="Amborella Genome Project"/>
        </authorList>
    </citation>
    <scope>NUCLEOTIDE SEQUENCE [LARGE SCALE GENOMIC DNA]</scope>
</reference>
<dbReference type="EMBL" id="KI392979">
    <property type="protein sequence ID" value="ERN10103.1"/>
    <property type="molecule type" value="Genomic_DNA"/>
</dbReference>
<evidence type="ECO:0000313" key="13">
    <source>
        <dbReference type="Proteomes" id="UP000017836"/>
    </source>
</evidence>
<organism evidence="12 13">
    <name type="scientific">Amborella trichopoda</name>
    <dbReference type="NCBI Taxonomy" id="13333"/>
    <lineage>
        <taxon>Eukaryota</taxon>
        <taxon>Viridiplantae</taxon>
        <taxon>Streptophyta</taxon>
        <taxon>Embryophyta</taxon>
        <taxon>Tracheophyta</taxon>
        <taxon>Spermatophyta</taxon>
        <taxon>Magnoliopsida</taxon>
        <taxon>Amborellales</taxon>
        <taxon>Amborellaceae</taxon>
        <taxon>Amborella</taxon>
    </lineage>
</organism>
<feature type="region of interest" description="Disordered" evidence="10">
    <location>
        <begin position="379"/>
        <end position="438"/>
    </location>
</feature>
<evidence type="ECO:0000256" key="4">
    <source>
        <dbReference type="ARBA" id="ARBA00023016"/>
    </source>
</evidence>
<keyword evidence="13" id="KW-1185">Reference proteome</keyword>
<feature type="compositionally biased region" description="Basic and acidic residues" evidence="10">
    <location>
        <begin position="396"/>
        <end position="418"/>
    </location>
</feature>
<evidence type="ECO:0000256" key="3">
    <source>
        <dbReference type="ARBA" id="ARBA00023015"/>
    </source>
</evidence>
<dbReference type="Gramene" id="ERN10103">
    <property type="protein sequence ID" value="ERN10103"/>
    <property type="gene ID" value="AMTR_s00013p00262410"/>
</dbReference>
<comment type="similarity">
    <text evidence="8">Belongs to the HSF family.</text>
</comment>
<dbReference type="OMA" id="MPQIGQE"/>
<dbReference type="AlphaFoldDB" id="W1PPW2"/>
<evidence type="ECO:0000313" key="12">
    <source>
        <dbReference type="EMBL" id="ERN10103.1"/>
    </source>
</evidence>
<keyword evidence="7" id="KW-0539">Nucleus</keyword>
<accession>W1PPW2</accession>
<dbReference type="Gene3D" id="1.10.10.10">
    <property type="entry name" value="Winged helix-like DNA-binding domain superfamily/Winged helix DNA-binding domain"/>
    <property type="match status" value="1"/>
</dbReference>
<name>W1PPW2_AMBTC</name>
<dbReference type="GO" id="GO:0043565">
    <property type="term" value="F:sequence-specific DNA binding"/>
    <property type="evidence" value="ECO:0007669"/>
    <property type="project" value="InterPro"/>
</dbReference>
<keyword evidence="3" id="KW-0805">Transcription regulation</keyword>
<dbReference type="Proteomes" id="UP000017836">
    <property type="component" value="Unassembled WGS sequence"/>
</dbReference>
<evidence type="ECO:0000256" key="8">
    <source>
        <dbReference type="RuleBase" id="RU004020"/>
    </source>
</evidence>